<dbReference type="FunFam" id="1.10.10.60:FF:000141">
    <property type="entry name" value="TetR family transcriptional regulator"/>
    <property type="match status" value="1"/>
</dbReference>
<name>A0A7V9Z5P9_9BACL</name>
<dbReference type="PROSITE" id="PS01081">
    <property type="entry name" value="HTH_TETR_1"/>
    <property type="match status" value="1"/>
</dbReference>
<dbReference type="InterPro" id="IPR001647">
    <property type="entry name" value="HTH_TetR"/>
</dbReference>
<evidence type="ECO:0000313" key="7">
    <source>
        <dbReference type="Proteomes" id="UP000523087"/>
    </source>
</evidence>
<feature type="DNA-binding region" description="H-T-H motif" evidence="4">
    <location>
        <begin position="26"/>
        <end position="45"/>
    </location>
</feature>
<dbReference type="SUPFAM" id="SSF46689">
    <property type="entry name" value="Homeodomain-like"/>
    <property type="match status" value="1"/>
</dbReference>
<dbReference type="InterPro" id="IPR050624">
    <property type="entry name" value="HTH-type_Tx_Regulator"/>
</dbReference>
<dbReference type="GO" id="GO:0003677">
    <property type="term" value="F:DNA binding"/>
    <property type="evidence" value="ECO:0007669"/>
    <property type="project" value="UniProtKB-UniRule"/>
</dbReference>
<sequence length="306" mass="36436">MANERRTQFIETAMKLFAEKGYHSTSIQDIVEAWGISKGAFYHHFSSKEDLMLSIVKHHFEMLHSAFMNVKQENESEKEMLVKQITLQFEGMHSHKHKEFVQMMMAEQLPKISHDIHQYLFKQRVRIFNWYCQRLIEVYGEKVEHYVFDVVTMLIGMIREYIFYILFNPNMLQLRSEEIARFIVRRLDAIVDSFEPHESPLLKKEMICYFTEIEERERRERKKQIVAHIARLKETLSSISLDKKTHHQLHSALDTLEAELTNEQSAPREYVVKGILLYIESQKIQPLSNDLASLTEIVHEYITNDR</sequence>
<dbReference type="Pfam" id="PF00440">
    <property type="entry name" value="TetR_N"/>
    <property type="match status" value="1"/>
</dbReference>
<dbReference type="Proteomes" id="UP000523087">
    <property type="component" value="Unassembled WGS sequence"/>
</dbReference>
<evidence type="ECO:0000256" key="4">
    <source>
        <dbReference type="PROSITE-ProRule" id="PRU00335"/>
    </source>
</evidence>
<keyword evidence="1" id="KW-0805">Transcription regulation</keyword>
<dbReference type="AlphaFoldDB" id="A0A7V9Z5P9"/>
<accession>A0A7V9Z5P9</accession>
<dbReference type="InterPro" id="IPR023772">
    <property type="entry name" value="DNA-bd_HTH_TetR-type_CS"/>
</dbReference>
<evidence type="ECO:0000313" key="6">
    <source>
        <dbReference type="EMBL" id="MBA2874535.1"/>
    </source>
</evidence>
<dbReference type="PRINTS" id="PR00455">
    <property type="entry name" value="HTHTETR"/>
</dbReference>
<proteinExistence type="predicted"/>
<gene>
    <name evidence="6" type="ORF">HNR31_001305</name>
</gene>
<dbReference type="RefSeq" id="WP_181555437.1">
    <property type="nucleotide sequence ID" value="NZ_JACDUT010000003.1"/>
</dbReference>
<dbReference type="PANTHER" id="PTHR43479">
    <property type="entry name" value="ACREF/ENVCD OPERON REPRESSOR-RELATED"/>
    <property type="match status" value="1"/>
</dbReference>
<evidence type="ECO:0000259" key="5">
    <source>
        <dbReference type="PROSITE" id="PS50977"/>
    </source>
</evidence>
<keyword evidence="3" id="KW-0804">Transcription</keyword>
<dbReference type="Gene3D" id="1.10.357.10">
    <property type="entry name" value="Tetracycline Repressor, domain 2"/>
    <property type="match status" value="1"/>
</dbReference>
<dbReference type="GO" id="GO:0045892">
    <property type="term" value="P:negative regulation of DNA-templated transcription"/>
    <property type="evidence" value="ECO:0007669"/>
    <property type="project" value="UniProtKB-ARBA"/>
</dbReference>
<keyword evidence="2 4" id="KW-0238">DNA-binding</keyword>
<evidence type="ECO:0000256" key="2">
    <source>
        <dbReference type="ARBA" id="ARBA00023125"/>
    </source>
</evidence>
<evidence type="ECO:0000256" key="3">
    <source>
        <dbReference type="ARBA" id="ARBA00023163"/>
    </source>
</evidence>
<keyword evidence="7" id="KW-1185">Reference proteome</keyword>
<evidence type="ECO:0000256" key="1">
    <source>
        <dbReference type="ARBA" id="ARBA00023015"/>
    </source>
</evidence>
<protein>
    <submittedName>
        <fullName evidence="6">AcrR family transcriptional regulator</fullName>
    </submittedName>
</protein>
<comment type="caution">
    <text evidence="6">The sequence shown here is derived from an EMBL/GenBank/DDBJ whole genome shotgun (WGS) entry which is preliminary data.</text>
</comment>
<feature type="domain" description="HTH tetR-type" evidence="5">
    <location>
        <begin position="3"/>
        <end position="63"/>
    </location>
</feature>
<dbReference type="InterPro" id="IPR009057">
    <property type="entry name" value="Homeodomain-like_sf"/>
</dbReference>
<dbReference type="EMBL" id="JACDUT010000003">
    <property type="protein sequence ID" value="MBA2874535.1"/>
    <property type="molecule type" value="Genomic_DNA"/>
</dbReference>
<dbReference type="PROSITE" id="PS50977">
    <property type="entry name" value="HTH_TETR_2"/>
    <property type="match status" value="1"/>
</dbReference>
<reference evidence="6 7" key="1">
    <citation type="submission" date="2020-07" db="EMBL/GenBank/DDBJ databases">
        <title>Genomic Encyclopedia of Type Strains, Phase IV (KMG-IV): sequencing the most valuable type-strain genomes for metagenomic binning, comparative biology and taxonomic classification.</title>
        <authorList>
            <person name="Goeker M."/>
        </authorList>
    </citation>
    <scope>NUCLEOTIDE SEQUENCE [LARGE SCALE GENOMIC DNA]</scope>
    <source>
        <strain evidence="6 7">DSM 15730</strain>
    </source>
</reference>
<organism evidence="6 7">
    <name type="scientific">Thermaerobacillus caldiproteolyticus</name>
    <dbReference type="NCBI Taxonomy" id="247480"/>
    <lineage>
        <taxon>Bacteria</taxon>
        <taxon>Bacillati</taxon>
        <taxon>Bacillota</taxon>
        <taxon>Bacilli</taxon>
        <taxon>Bacillales</taxon>
        <taxon>Anoxybacillaceae</taxon>
        <taxon>Thermaerobacillus</taxon>
    </lineage>
</organism>
<dbReference type="PANTHER" id="PTHR43479:SF22">
    <property type="entry name" value="TRANSCRIPTIONAL REGULATOR, TETR FAMILY"/>
    <property type="match status" value="1"/>
</dbReference>